<dbReference type="EMBL" id="PJRP01000009">
    <property type="protein sequence ID" value="PLP98905.1"/>
    <property type="molecule type" value="Genomic_DNA"/>
</dbReference>
<evidence type="ECO:0000313" key="1">
    <source>
        <dbReference type="EMBL" id="PLP98905.1"/>
    </source>
</evidence>
<sequence length="110" mass="12595">MTFLEDHDHTLGNQVPRHLLDQQFVKRHFMVDGYWVDSTISMRDLICLSTYWYSLWSHRRSLQWKGFLEIDLDPALDESASAILDAAVHRLALCAGSINVEPCYEGAANA</sequence>
<name>A0A2N5C9J9_9BURK</name>
<proteinExistence type="predicted"/>
<evidence type="ECO:0000313" key="2">
    <source>
        <dbReference type="Proteomes" id="UP000234341"/>
    </source>
</evidence>
<dbReference type="AlphaFoldDB" id="A0A2N5C9J9"/>
<comment type="caution">
    <text evidence="1">The sequence shown here is derived from an EMBL/GenBank/DDBJ whole genome shotgun (WGS) entry which is preliminary data.</text>
</comment>
<dbReference type="Proteomes" id="UP000234341">
    <property type="component" value="Unassembled WGS sequence"/>
</dbReference>
<dbReference type="InterPro" id="IPR053860">
    <property type="entry name" value="DUF6932"/>
</dbReference>
<reference evidence="1 2" key="1">
    <citation type="submission" date="2017-12" db="EMBL/GenBank/DDBJ databases">
        <title>Genome sequence of the active heterotrophic nitrifier-denitrifier, Cupriavidus pauculus UM1.</title>
        <authorList>
            <person name="Putonti C."/>
            <person name="Castignetti D."/>
        </authorList>
    </citation>
    <scope>NUCLEOTIDE SEQUENCE [LARGE SCALE GENOMIC DNA]</scope>
    <source>
        <strain evidence="1 2">UM1</strain>
    </source>
</reference>
<dbReference type="Pfam" id="PF22014">
    <property type="entry name" value="DUF6932"/>
    <property type="match status" value="1"/>
</dbReference>
<accession>A0A2N5C9J9</accession>
<organism evidence="1 2">
    <name type="scientific">Cupriavidus pauculus</name>
    <dbReference type="NCBI Taxonomy" id="82633"/>
    <lineage>
        <taxon>Bacteria</taxon>
        <taxon>Pseudomonadati</taxon>
        <taxon>Pseudomonadota</taxon>
        <taxon>Betaproteobacteria</taxon>
        <taxon>Burkholderiales</taxon>
        <taxon>Burkholderiaceae</taxon>
        <taxon>Cupriavidus</taxon>
    </lineage>
</organism>
<protein>
    <submittedName>
        <fullName evidence="1">Uncharacterized protein</fullName>
    </submittedName>
</protein>
<gene>
    <name evidence="1" type="ORF">CYJ10_19160</name>
</gene>